<feature type="transmembrane region" description="Helical" evidence="1">
    <location>
        <begin position="116"/>
        <end position="133"/>
    </location>
</feature>
<name>A0A370KJX7_9HYPH</name>
<dbReference type="OrthoDB" id="9808192at2"/>
<comment type="caution">
    <text evidence="3">The sequence shown here is derived from an EMBL/GenBank/DDBJ whole genome shotgun (WGS) entry which is preliminary data.</text>
</comment>
<feature type="transmembrane region" description="Helical" evidence="1">
    <location>
        <begin position="66"/>
        <end position="86"/>
    </location>
</feature>
<feature type="transmembrane region" description="Helical" evidence="1">
    <location>
        <begin position="145"/>
        <end position="167"/>
    </location>
</feature>
<sequence>MFSKTKRFNIALAACVLVPSLAFAHPGDGQTLGFFHGFVHPVAGLDHVLAMVLVGILAWQLGGRALFAVPTAFVSLMALGGALGAAKISVPFVETGIALSVIVLGAAIAIEIRMPVALATGAVGLFAVFHGHAHGLEMPEAAGRIAYAAGFLVATATLHGLGILVGWLIGKATERHGKIVTRAGGSIAALAGFGLLTGLI</sequence>
<dbReference type="PIRSF" id="PIRSF016919">
    <property type="entry name" value="HupE_UreJ"/>
    <property type="match status" value="1"/>
</dbReference>
<keyword evidence="1" id="KW-0812">Transmembrane</keyword>
<gene>
    <name evidence="3" type="ORF">B5K06_22145</name>
</gene>
<evidence type="ECO:0000313" key="4">
    <source>
        <dbReference type="Proteomes" id="UP000254939"/>
    </source>
</evidence>
<dbReference type="EMBL" id="NAAC01000027">
    <property type="protein sequence ID" value="RDJ06915.1"/>
    <property type="molecule type" value="Genomic_DNA"/>
</dbReference>
<dbReference type="RefSeq" id="WP_114714744.1">
    <property type="nucleotide sequence ID" value="NZ_KZ857265.1"/>
</dbReference>
<feature type="chain" id="PRO_5017026599" evidence="2">
    <location>
        <begin position="25"/>
        <end position="200"/>
    </location>
</feature>
<keyword evidence="1" id="KW-1133">Transmembrane helix</keyword>
<dbReference type="InterPro" id="IPR007038">
    <property type="entry name" value="HupE_UreJ"/>
</dbReference>
<reference evidence="3 4" key="1">
    <citation type="submission" date="2017-03" db="EMBL/GenBank/DDBJ databases">
        <title>Genome analysis of Rhizobial strains effectives or ineffectives for nitrogen fixation isolated from bean seeds.</title>
        <authorList>
            <person name="Peralta H."/>
            <person name="Aguilar-Vera A."/>
            <person name="Mora Y."/>
            <person name="Vargas-Lagunas C."/>
            <person name="Girard L."/>
            <person name="Mora J."/>
        </authorList>
    </citation>
    <scope>NUCLEOTIDE SEQUENCE [LARGE SCALE GENOMIC DNA]</scope>
    <source>
        <strain evidence="3 4">CCGM3</strain>
    </source>
</reference>
<organism evidence="3 4">
    <name type="scientific">Rhizobium grahamii</name>
    <dbReference type="NCBI Taxonomy" id="1120045"/>
    <lineage>
        <taxon>Bacteria</taxon>
        <taxon>Pseudomonadati</taxon>
        <taxon>Pseudomonadota</taxon>
        <taxon>Alphaproteobacteria</taxon>
        <taxon>Hyphomicrobiales</taxon>
        <taxon>Rhizobiaceae</taxon>
        <taxon>Rhizobium/Agrobacterium group</taxon>
        <taxon>Rhizobium</taxon>
    </lineage>
</organism>
<keyword evidence="2" id="KW-0732">Signal</keyword>
<evidence type="ECO:0000256" key="1">
    <source>
        <dbReference type="SAM" id="Phobius"/>
    </source>
</evidence>
<feature type="signal peptide" evidence="2">
    <location>
        <begin position="1"/>
        <end position="24"/>
    </location>
</feature>
<protein>
    <submittedName>
        <fullName evidence="3">Urease accessory protein</fullName>
    </submittedName>
</protein>
<dbReference type="Pfam" id="PF04955">
    <property type="entry name" value="HupE_UreJ"/>
    <property type="match status" value="1"/>
</dbReference>
<dbReference type="AlphaFoldDB" id="A0A370KJX7"/>
<feature type="transmembrane region" description="Helical" evidence="1">
    <location>
        <begin position="34"/>
        <end position="59"/>
    </location>
</feature>
<feature type="transmembrane region" description="Helical" evidence="1">
    <location>
        <begin position="179"/>
        <end position="199"/>
    </location>
</feature>
<evidence type="ECO:0000256" key="2">
    <source>
        <dbReference type="SAM" id="SignalP"/>
    </source>
</evidence>
<evidence type="ECO:0000313" key="3">
    <source>
        <dbReference type="EMBL" id="RDJ06915.1"/>
    </source>
</evidence>
<proteinExistence type="predicted"/>
<dbReference type="Proteomes" id="UP000254939">
    <property type="component" value="Unassembled WGS sequence"/>
</dbReference>
<keyword evidence="1" id="KW-0472">Membrane</keyword>
<feature type="transmembrane region" description="Helical" evidence="1">
    <location>
        <begin position="92"/>
        <end position="109"/>
    </location>
</feature>
<accession>A0A370KJX7</accession>